<protein>
    <recommendedName>
        <fullName evidence="4">Resolvase/invertase-type recombinase catalytic domain-containing protein</fullName>
    </recommendedName>
</protein>
<evidence type="ECO:0000256" key="1">
    <source>
        <dbReference type="ARBA" id="ARBA00022908"/>
    </source>
</evidence>
<sequence>MSDALLRPNYLQNSDVFQELISSQIGDNINPTEMEPKHPNVAVYLRVSSKDQTIQSQLSTLRPFLLVEGYDVAECSLYIDDGVSAKSNPNFHDRPNGSKMMKDVADGKISTIYGFKVNRFFRRVAEGAVWMDLMADKYN</sequence>
<dbReference type="GO" id="GO:0003677">
    <property type="term" value="F:DNA binding"/>
    <property type="evidence" value="ECO:0007669"/>
    <property type="project" value="UniProtKB-KW"/>
</dbReference>
<dbReference type="InterPro" id="IPR050639">
    <property type="entry name" value="SSR_resolvase"/>
</dbReference>
<evidence type="ECO:0000259" key="4">
    <source>
        <dbReference type="SMART" id="SM00857"/>
    </source>
</evidence>
<dbReference type="Pfam" id="PF00239">
    <property type="entry name" value="Resolvase"/>
    <property type="match status" value="1"/>
</dbReference>
<keyword evidence="1" id="KW-0229">DNA integration</keyword>
<evidence type="ECO:0000313" key="5">
    <source>
        <dbReference type="EMBL" id="GAG90932.1"/>
    </source>
</evidence>
<accession>X1CCK3</accession>
<proteinExistence type="predicted"/>
<dbReference type="SUPFAM" id="SSF53041">
    <property type="entry name" value="Resolvase-like"/>
    <property type="match status" value="1"/>
</dbReference>
<dbReference type="EMBL" id="BART01024562">
    <property type="protein sequence ID" value="GAG90932.1"/>
    <property type="molecule type" value="Genomic_DNA"/>
</dbReference>
<dbReference type="InterPro" id="IPR006119">
    <property type="entry name" value="Resolv_N"/>
</dbReference>
<dbReference type="CDD" id="cd00338">
    <property type="entry name" value="Ser_Recombinase"/>
    <property type="match status" value="1"/>
</dbReference>
<dbReference type="Gene3D" id="3.40.50.1390">
    <property type="entry name" value="Resolvase, N-terminal catalytic domain"/>
    <property type="match status" value="1"/>
</dbReference>
<evidence type="ECO:0000256" key="3">
    <source>
        <dbReference type="ARBA" id="ARBA00023172"/>
    </source>
</evidence>
<dbReference type="PANTHER" id="PTHR30461">
    <property type="entry name" value="DNA-INVERTASE FROM LAMBDOID PROPHAGE"/>
    <property type="match status" value="1"/>
</dbReference>
<evidence type="ECO:0000256" key="2">
    <source>
        <dbReference type="ARBA" id="ARBA00023125"/>
    </source>
</evidence>
<dbReference type="InterPro" id="IPR036162">
    <property type="entry name" value="Resolvase-like_N_sf"/>
</dbReference>
<comment type="caution">
    <text evidence="5">The sequence shown here is derived from an EMBL/GenBank/DDBJ whole genome shotgun (WGS) entry which is preliminary data.</text>
</comment>
<dbReference type="PROSITE" id="PS00397">
    <property type="entry name" value="RECOMBINASES_1"/>
    <property type="match status" value="1"/>
</dbReference>
<dbReference type="SMART" id="SM00857">
    <property type="entry name" value="Resolvase"/>
    <property type="match status" value="1"/>
</dbReference>
<dbReference type="AlphaFoldDB" id="X1CCK3"/>
<organism evidence="5">
    <name type="scientific">marine sediment metagenome</name>
    <dbReference type="NCBI Taxonomy" id="412755"/>
    <lineage>
        <taxon>unclassified sequences</taxon>
        <taxon>metagenomes</taxon>
        <taxon>ecological metagenomes</taxon>
    </lineage>
</organism>
<feature type="non-terminal residue" evidence="5">
    <location>
        <position position="139"/>
    </location>
</feature>
<dbReference type="PANTHER" id="PTHR30461:SF23">
    <property type="entry name" value="DNA RECOMBINASE-RELATED"/>
    <property type="match status" value="1"/>
</dbReference>
<feature type="domain" description="Resolvase/invertase-type recombinase catalytic" evidence="4">
    <location>
        <begin position="41"/>
        <end position="138"/>
    </location>
</feature>
<name>X1CCK3_9ZZZZ</name>
<gene>
    <name evidence="5" type="ORF">S01H4_44320</name>
</gene>
<keyword evidence="2" id="KW-0238">DNA-binding</keyword>
<dbReference type="GO" id="GO:0015074">
    <property type="term" value="P:DNA integration"/>
    <property type="evidence" value="ECO:0007669"/>
    <property type="project" value="UniProtKB-KW"/>
</dbReference>
<dbReference type="GO" id="GO:0000150">
    <property type="term" value="F:DNA strand exchange activity"/>
    <property type="evidence" value="ECO:0007669"/>
    <property type="project" value="InterPro"/>
</dbReference>
<reference evidence="5" key="1">
    <citation type="journal article" date="2014" name="Front. Microbiol.">
        <title>High frequency of phylogenetically diverse reductive dehalogenase-homologous genes in deep subseafloor sedimentary metagenomes.</title>
        <authorList>
            <person name="Kawai M."/>
            <person name="Futagami T."/>
            <person name="Toyoda A."/>
            <person name="Takaki Y."/>
            <person name="Nishi S."/>
            <person name="Hori S."/>
            <person name="Arai W."/>
            <person name="Tsubouchi T."/>
            <person name="Morono Y."/>
            <person name="Uchiyama I."/>
            <person name="Ito T."/>
            <person name="Fujiyama A."/>
            <person name="Inagaki F."/>
            <person name="Takami H."/>
        </authorList>
    </citation>
    <scope>NUCLEOTIDE SEQUENCE</scope>
    <source>
        <strain evidence="5">Expedition CK06-06</strain>
    </source>
</reference>
<dbReference type="InterPro" id="IPR006118">
    <property type="entry name" value="Recombinase_CS"/>
</dbReference>
<keyword evidence="3" id="KW-0233">DNA recombination</keyword>